<reference evidence="2" key="1">
    <citation type="submission" date="2016-11" db="UniProtKB">
        <authorList>
            <consortium name="WormBaseParasite"/>
        </authorList>
    </citation>
    <scope>IDENTIFICATION</scope>
    <source>
        <strain evidence="2">KR3021</strain>
    </source>
</reference>
<sequence>MAVLTIEPAAVEVPAAGGTSTHKLTNPGATRIAFKIKSSNNNEYRLKPVFGFVEPGAATDVVVTRLPGAPKEDKLVIYFTDQNVAPETPKPEDVFVATPTGSGNIIVPIKAI</sequence>
<dbReference type="Proteomes" id="UP000095286">
    <property type="component" value="Unplaced"/>
</dbReference>
<protein>
    <submittedName>
        <fullName evidence="2">MSP domain-containing protein</fullName>
    </submittedName>
</protein>
<evidence type="ECO:0000313" key="2">
    <source>
        <dbReference type="WBParaSite" id="RSKR_0000439400.1"/>
    </source>
</evidence>
<evidence type="ECO:0000313" key="1">
    <source>
        <dbReference type="Proteomes" id="UP000095286"/>
    </source>
</evidence>
<proteinExistence type="predicted"/>
<dbReference type="WBParaSite" id="RSKR_0000439400.1">
    <property type="protein sequence ID" value="RSKR_0000439400.1"/>
    <property type="gene ID" value="RSKR_0000439400"/>
</dbReference>
<organism evidence="1 2">
    <name type="scientific">Rhabditophanes sp. KR3021</name>
    <dbReference type="NCBI Taxonomy" id="114890"/>
    <lineage>
        <taxon>Eukaryota</taxon>
        <taxon>Metazoa</taxon>
        <taxon>Ecdysozoa</taxon>
        <taxon>Nematoda</taxon>
        <taxon>Chromadorea</taxon>
        <taxon>Rhabditida</taxon>
        <taxon>Tylenchina</taxon>
        <taxon>Panagrolaimomorpha</taxon>
        <taxon>Strongyloidoidea</taxon>
        <taxon>Alloionematidae</taxon>
        <taxon>Rhabditophanes</taxon>
    </lineage>
</organism>
<name>A0AC35TTX4_9BILA</name>
<accession>A0AC35TTX4</accession>